<evidence type="ECO:0000256" key="3">
    <source>
        <dbReference type="SAM" id="Coils"/>
    </source>
</evidence>
<keyword evidence="2" id="KW-1134">Transmembrane beta strand</keyword>
<dbReference type="GO" id="GO:0005886">
    <property type="term" value="C:plasma membrane"/>
    <property type="evidence" value="ECO:0007669"/>
    <property type="project" value="UniProtKB-SubCell"/>
</dbReference>
<reference evidence="4" key="1">
    <citation type="submission" date="2023-03" db="EMBL/GenBank/DDBJ databases">
        <authorList>
            <person name="Cleenwerck I."/>
        </authorList>
    </citation>
    <scope>NUCLEOTIDE SEQUENCE</scope>
    <source>
        <strain evidence="4">LMG 32879</strain>
    </source>
</reference>
<dbReference type="InterPro" id="IPR003423">
    <property type="entry name" value="OMP_efflux"/>
</dbReference>
<dbReference type="Proteomes" id="UP001176960">
    <property type="component" value="Unassembled WGS sequence"/>
</dbReference>
<sequence length="516" mass="57067">MGSAPSIRRVSRRISTLLLATGLLAGCTVGPTYHPDRMKLPDAFTETPHPATAEEILRTEAEMREWWAQFHDPLLNRLVAEAIKGNYDLLIADQRIIAERAVREEAASAWYPQMDANAGGGDGRYSLNVDNWPLRPGNPANRPGASILTYGAQASWEIDAFGRIRREVEASEREIDATVEGRRTILVTLLSELAGDYMALRGVQLRLAIAEANVHNAENEVAMTQRLFLEGIGNTLQTAQAQSERDSELAALEPLRTQVSKISHAIGVLLGDMPGALKTELEEVPRDPKGDVRLPDLPRFPAVLPSIVIANRPDIRQAEREYAESTARIGVAVAQLYPHFSIPLNFNPNASAMYQAFQVNAMSWSFMMMATLPIMHGGRFTSQVVEARAHAEASRLNYRRTVLNAFREVEDSMAAWQDDENYVRQLHKASGESELAADRARRLYGAGLTDYLNVLTTQRTMLNAQDREASARTELLHDAVNVYIAMGAGWQGVALRDTSLPIDAAKQTILAKAFSR</sequence>
<keyword evidence="3" id="KW-0175">Coiled coil</keyword>
<proteinExistence type="inferred from homology"/>
<dbReference type="SUPFAM" id="SSF56954">
    <property type="entry name" value="Outer membrane efflux proteins (OEP)"/>
    <property type="match status" value="1"/>
</dbReference>
<evidence type="ECO:0000313" key="4">
    <source>
        <dbReference type="EMBL" id="CAI9121815.1"/>
    </source>
</evidence>
<dbReference type="AlphaFoldDB" id="A0AA35XXD7"/>
<dbReference type="Pfam" id="PF02321">
    <property type="entry name" value="OEP"/>
    <property type="match status" value="2"/>
</dbReference>
<keyword evidence="2" id="KW-0449">Lipoprotein</keyword>
<organism evidence="4 5">
    <name type="scientific">Brytella acorum</name>
    <dbReference type="NCBI Taxonomy" id="2959299"/>
    <lineage>
        <taxon>Bacteria</taxon>
        <taxon>Pseudomonadati</taxon>
        <taxon>Pseudomonadota</taxon>
        <taxon>Alphaproteobacteria</taxon>
        <taxon>Acetobacterales</taxon>
        <taxon>Acetobacteraceae</taxon>
        <taxon>Brytella</taxon>
    </lineage>
</organism>
<comment type="subcellular location">
    <subcellularLocation>
        <location evidence="2">Cell membrane</location>
        <topology evidence="2">Lipid-anchor</topology>
    </subcellularLocation>
</comment>
<dbReference type="InterPro" id="IPR010131">
    <property type="entry name" value="MdtP/NodT-like"/>
</dbReference>
<feature type="coiled-coil region" evidence="3">
    <location>
        <begin position="200"/>
        <end position="227"/>
    </location>
</feature>
<dbReference type="Gene3D" id="2.20.200.10">
    <property type="entry name" value="Outer membrane efflux proteins (OEP)"/>
    <property type="match status" value="1"/>
</dbReference>
<evidence type="ECO:0000313" key="5">
    <source>
        <dbReference type="Proteomes" id="UP001176960"/>
    </source>
</evidence>
<keyword evidence="2" id="KW-0564">Palmitate</keyword>
<dbReference type="Gene3D" id="1.20.1600.10">
    <property type="entry name" value="Outer membrane efflux proteins (OEP)"/>
    <property type="match status" value="1"/>
</dbReference>
<dbReference type="NCBIfam" id="TIGR01845">
    <property type="entry name" value="outer_NodT"/>
    <property type="match status" value="1"/>
</dbReference>
<accession>A0AA35XXD7</accession>
<evidence type="ECO:0000256" key="2">
    <source>
        <dbReference type="RuleBase" id="RU362097"/>
    </source>
</evidence>
<evidence type="ECO:0000256" key="1">
    <source>
        <dbReference type="ARBA" id="ARBA00007613"/>
    </source>
</evidence>
<gene>
    <name evidence="4" type="ORF">LMG32879_002669</name>
</gene>
<comment type="similarity">
    <text evidence="1 2">Belongs to the outer membrane factor (OMF) (TC 1.B.17) family.</text>
</comment>
<dbReference type="PANTHER" id="PTHR30203">
    <property type="entry name" value="OUTER MEMBRANE CATION EFFLUX PROTEIN"/>
    <property type="match status" value="1"/>
</dbReference>
<dbReference type="PANTHER" id="PTHR30203:SF25">
    <property type="entry name" value="OUTER MEMBRANE PROTEIN-RELATED"/>
    <property type="match status" value="1"/>
</dbReference>
<dbReference type="EMBL" id="CATKSH010000024">
    <property type="protein sequence ID" value="CAI9121815.1"/>
    <property type="molecule type" value="Genomic_DNA"/>
</dbReference>
<dbReference type="RefSeq" id="WP_289841159.1">
    <property type="nucleotide sequence ID" value="NZ_CATKSH010000024.1"/>
</dbReference>
<dbReference type="GO" id="GO:0015562">
    <property type="term" value="F:efflux transmembrane transporter activity"/>
    <property type="evidence" value="ECO:0007669"/>
    <property type="project" value="InterPro"/>
</dbReference>
<name>A0AA35XXD7_9PROT</name>
<keyword evidence="5" id="KW-1185">Reference proteome</keyword>
<keyword evidence="2" id="KW-0812">Transmembrane</keyword>
<comment type="caution">
    <text evidence="4">The sequence shown here is derived from an EMBL/GenBank/DDBJ whole genome shotgun (WGS) entry which is preliminary data.</text>
</comment>
<keyword evidence="2" id="KW-0472">Membrane</keyword>
<protein>
    <submittedName>
        <fullName evidence="4">Efflux transporter outer membrane subunit</fullName>
    </submittedName>
</protein>